<feature type="domain" description="Polysaccharide biosynthesis enzyme WcbI" evidence="1">
    <location>
        <begin position="37"/>
        <end position="241"/>
    </location>
</feature>
<evidence type="ECO:0000313" key="2">
    <source>
        <dbReference type="EMBL" id="SFA52208.1"/>
    </source>
</evidence>
<dbReference type="RefSeq" id="WP_068362378.1">
    <property type="nucleotide sequence ID" value="NZ_FOJN01000007.1"/>
</dbReference>
<dbReference type="InterPro" id="IPR041307">
    <property type="entry name" value="WcbI"/>
</dbReference>
<evidence type="ECO:0000313" key="3">
    <source>
        <dbReference type="Proteomes" id="UP000182054"/>
    </source>
</evidence>
<sequence>MATPAQPGFTTGDPPDGRTRHYGHFYGIDDVPTDRPLWIVLGNCQAEALRVVLDTVADAPFTSVRMPPVHELTPSDVAHLETLATRAQVLLAQPVRSGYRDLPIGTDDVAAHLPAGARVLRWPVFRYAGLFPFQAIVRDPADPSRDPPVVPYHDLRTVRAAALGLAETDDWDVPIDDETVRWIADRSLAELRRREGKDCDVTISDAVPRHGAAAAHTINHPGNPVLIELATRILGVLDVPATPTDPGRTLLDSVHTPLDHRVLAELDPDASPTRDWTVHGGTVTADEVHRTQLRWYAEHPAVIDAAFDRHGDVLARLGATR</sequence>
<dbReference type="AlphaFoldDB" id="A0A1I0TK93"/>
<organism evidence="2 3">
    <name type="scientific">Rhodococcoides kroppenstedtii</name>
    <dbReference type="NCBI Taxonomy" id="293050"/>
    <lineage>
        <taxon>Bacteria</taxon>
        <taxon>Bacillati</taxon>
        <taxon>Actinomycetota</taxon>
        <taxon>Actinomycetes</taxon>
        <taxon>Mycobacteriales</taxon>
        <taxon>Nocardiaceae</taxon>
        <taxon>Rhodococcoides</taxon>
    </lineage>
</organism>
<reference evidence="2 3" key="1">
    <citation type="submission" date="2016-10" db="EMBL/GenBank/DDBJ databases">
        <authorList>
            <person name="de Groot N.N."/>
        </authorList>
    </citation>
    <scope>NUCLEOTIDE SEQUENCE [LARGE SCALE GENOMIC DNA]</scope>
    <source>
        <strain evidence="2 3">DSM 44908</strain>
    </source>
</reference>
<evidence type="ECO:0000259" key="1">
    <source>
        <dbReference type="Pfam" id="PF18588"/>
    </source>
</evidence>
<dbReference type="Proteomes" id="UP000182054">
    <property type="component" value="Unassembled WGS sequence"/>
</dbReference>
<proteinExistence type="predicted"/>
<gene>
    <name evidence="2" type="ORF">SAMN05444374_107112</name>
</gene>
<protein>
    <recommendedName>
        <fullName evidence="1">Polysaccharide biosynthesis enzyme WcbI domain-containing protein</fullName>
    </recommendedName>
</protein>
<name>A0A1I0TK93_9NOCA</name>
<dbReference type="Gene3D" id="3.40.50.12080">
    <property type="match status" value="2"/>
</dbReference>
<accession>A0A1I0TK93</accession>
<dbReference type="Pfam" id="PF18588">
    <property type="entry name" value="WcbI"/>
    <property type="match status" value="1"/>
</dbReference>
<dbReference type="GeneID" id="85486035"/>
<dbReference type="OrthoDB" id="3283619at2"/>
<dbReference type="EMBL" id="FOJN01000007">
    <property type="protein sequence ID" value="SFA52208.1"/>
    <property type="molecule type" value="Genomic_DNA"/>
</dbReference>